<evidence type="ECO:0000256" key="4">
    <source>
        <dbReference type="ARBA" id="ARBA00022723"/>
    </source>
</evidence>
<keyword evidence="9 12" id="KW-0238">DNA-binding</keyword>
<comment type="cofactor">
    <cofactor evidence="12">
        <name>Mg(2+)</name>
        <dbReference type="ChEBI" id="CHEBI:18420"/>
    </cofactor>
    <text evidence="12">Binds 2 Mg(2+) ion per subunit.</text>
</comment>
<evidence type="ECO:0000256" key="9">
    <source>
        <dbReference type="ARBA" id="ARBA00023125"/>
    </source>
</evidence>
<evidence type="ECO:0000256" key="8">
    <source>
        <dbReference type="ARBA" id="ARBA00022842"/>
    </source>
</evidence>
<protein>
    <recommendedName>
        <fullName evidence="12 13">Crossover junction endodeoxyribonuclease RuvC</fullName>
        <ecNumber evidence="12 13">3.1.21.10</ecNumber>
    </recommendedName>
    <alternativeName>
        <fullName evidence="12">Holliday junction nuclease RuvC</fullName>
    </alternativeName>
    <alternativeName>
        <fullName evidence="12">Holliday junction resolvase RuvC</fullName>
    </alternativeName>
</protein>
<evidence type="ECO:0000256" key="6">
    <source>
        <dbReference type="ARBA" id="ARBA00022763"/>
    </source>
</evidence>
<comment type="catalytic activity">
    <reaction evidence="12">
        <text>Endonucleolytic cleavage at a junction such as a reciprocal single-stranded crossover between two homologous DNA duplexes (Holliday junction).</text>
        <dbReference type="EC" id="3.1.21.10"/>
    </reaction>
</comment>
<keyword evidence="2 12" id="KW-0963">Cytoplasm</keyword>
<comment type="function">
    <text evidence="12">The RuvA-RuvB-RuvC complex processes Holliday junction (HJ) DNA during genetic recombination and DNA repair. Endonuclease that resolves HJ intermediates. Cleaves cruciform DNA by making single-stranded nicks across the HJ at symmetrical positions within the homologous arms, yielding a 5'-phosphate and a 3'-hydroxyl group; requires a central core of homology in the junction. The consensus cleavage sequence is 5'-(A/T)TT(C/G)-3'. Cleavage occurs on the 3'-side of the TT dinucleotide at the point of strand exchange. HJ branch migration catalyzed by RuvA-RuvB allows RuvC to scan DNA until it finds its consensus sequence, where it cleaves and resolves the cruciform DNA.</text>
</comment>
<evidence type="ECO:0000256" key="12">
    <source>
        <dbReference type="HAMAP-Rule" id="MF_00034"/>
    </source>
</evidence>
<evidence type="ECO:0000313" key="14">
    <source>
        <dbReference type="EMBL" id="QUB74974.1"/>
    </source>
</evidence>
<evidence type="ECO:0000256" key="2">
    <source>
        <dbReference type="ARBA" id="ARBA00022490"/>
    </source>
</evidence>
<evidence type="ECO:0000256" key="11">
    <source>
        <dbReference type="ARBA" id="ARBA00023204"/>
    </source>
</evidence>
<dbReference type="Proteomes" id="UP000682195">
    <property type="component" value="Chromosome 1"/>
</dbReference>
<evidence type="ECO:0000256" key="1">
    <source>
        <dbReference type="ARBA" id="ARBA00009518"/>
    </source>
</evidence>
<dbReference type="NCBIfam" id="TIGR00228">
    <property type="entry name" value="ruvC"/>
    <property type="match status" value="1"/>
</dbReference>
<evidence type="ECO:0000313" key="15">
    <source>
        <dbReference type="Proteomes" id="UP000682195"/>
    </source>
</evidence>
<feature type="binding site" evidence="12">
    <location>
        <position position="151"/>
    </location>
    <ligand>
        <name>Mg(2+)</name>
        <dbReference type="ChEBI" id="CHEBI:18420"/>
        <label>1</label>
    </ligand>
</feature>
<keyword evidence="3 12" id="KW-0540">Nuclease</keyword>
<keyword evidence="6 12" id="KW-0227">DNA damage</keyword>
<feature type="active site" evidence="12">
    <location>
        <position position="76"/>
    </location>
</feature>
<feature type="binding site" evidence="12">
    <location>
        <position position="76"/>
    </location>
    <ligand>
        <name>Mg(2+)</name>
        <dbReference type="ChEBI" id="CHEBI:18420"/>
        <label>2</label>
    </ligand>
</feature>
<dbReference type="EMBL" id="CP072361">
    <property type="protein sequence ID" value="QUB74974.1"/>
    <property type="molecule type" value="Genomic_DNA"/>
</dbReference>
<proteinExistence type="inferred from homology"/>
<accession>A0ABX7XNF7</accession>
<dbReference type="SUPFAM" id="SSF53098">
    <property type="entry name" value="Ribonuclease H-like"/>
    <property type="match status" value="1"/>
</dbReference>
<evidence type="ECO:0000256" key="5">
    <source>
        <dbReference type="ARBA" id="ARBA00022759"/>
    </source>
</evidence>
<dbReference type="InterPro" id="IPR036397">
    <property type="entry name" value="RNaseH_sf"/>
</dbReference>
<dbReference type="PRINTS" id="PR00696">
    <property type="entry name" value="RSOLVASERUVC"/>
</dbReference>
<dbReference type="RefSeq" id="WP_021673027.1">
    <property type="nucleotide sequence ID" value="NZ_CP072360.1"/>
</dbReference>
<dbReference type="CDD" id="cd16962">
    <property type="entry name" value="RuvC"/>
    <property type="match status" value="1"/>
</dbReference>
<evidence type="ECO:0000256" key="13">
    <source>
        <dbReference type="NCBIfam" id="TIGR00228"/>
    </source>
</evidence>
<feature type="active site" evidence="12">
    <location>
        <position position="151"/>
    </location>
</feature>
<dbReference type="PROSITE" id="PS01321">
    <property type="entry name" value="RUVC"/>
    <property type="match status" value="1"/>
</dbReference>
<organism evidence="14 15">
    <name type="scientific">Prevotella melaninogenica</name>
    <dbReference type="NCBI Taxonomy" id="28132"/>
    <lineage>
        <taxon>Bacteria</taxon>
        <taxon>Pseudomonadati</taxon>
        <taxon>Bacteroidota</taxon>
        <taxon>Bacteroidia</taxon>
        <taxon>Bacteroidales</taxon>
        <taxon>Prevotellaceae</taxon>
        <taxon>Prevotella</taxon>
    </lineage>
</organism>
<keyword evidence="7 12" id="KW-0378">Hydrolase</keyword>
<keyword evidence="5 12" id="KW-0255">Endonuclease</keyword>
<dbReference type="InterPro" id="IPR020563">
    <property type="entry name" value="X-over_junc_endoDNase_Mg_BS"/>
</dbReference>
<dbReference type="HAMAP" id="MF_00034">
    <property type="entry name" value="RuvC"/>
    <property type="match status" value="1"/>
</dbReference>
<dbReference type="GO" id="GO:0016787">
    <property type="term" value="F:hydrolase activity"/>
    <property type="evidence" value="ECO:0007669"/>
    <property type="project" value="UniProtKB-KW"/>
</dbReference>
<keyword evidence="4 12" id="KW-0479">Metal-binding</keyword>
<feature type="active site" evidence="12">
    <location>
        <position position="16"/>
    </location>
</feature>
<comment type="similarity">
    <text evidence="1 12">Belongs to the RuvC family.</text>
</comment>
<evidence type="ECO:0000256" key="10">
    <source>
        <dbReference type="ARBA" id="ARBA00023172"/>
    </source>
</evidence>
<evidence type="ECO:0000256" key="7">
    <source>
        <dbReference type="ARBA" id="ARBA00022801"/>
    </source>
</evidence>
<dbReference type="PANTHER" id="PTHR30194">
    <property type="entry name" value="CROSSOVER JUNCTION ENDODEOXYRIBONUCLEASE RUVC"/>
    <property type="match status" value="1"/>
</dbReference>
<reference evidence="14 15" key="1">
    <citation type="submission" date="2021-03" db="EMBL/GenBank/DDBJ databases">
        <title>Human Oral Microbial Genomes.</title>
        <authorList>
            <person name="Johnston C.D."/>
            <person name="Chen T."/>
            <person name="Dewhirst F.E."/>
        </authorList>
    </citation>
    <scope>NUCLEOTIDE SEQUENCE [LARGE SCALE GENOMIC DNA]</scope>
    <source>
        <strain evidence="14 15">F0054</strain>
    </source>
</reference>
<dbReference type="InterPro" id="IPR012337">
    <property type="entry name" value="RNaseH-like_sf"/>
</dbReference>
<dbReference type="InterPro" id="IPR002176">
    <property type="entry name" value="X-over_junc_endoDNase_RuvC"/>
</dbReference>
<dbReference type="Gene3D" id="3.30.420.10">
    <property type="entry name" value="Ribonuclease H-like superfamily/Ribonuclease H"/>
    <property type="match status" value="1"/>
</dbReference>
<comment type="subunit">
    <text evidence="12">Homodimer which binds Holliday junction (HJ) DNA. The HJ becomes 2-fold symmetrical on binding to RuvC with unstacked arms; it has a different conformation from HJ DNA in complex with RuvA. In the full resolvosome a probable DNA-RuvA(4)-RuvB(12)-RuvC(2) complex forms which resolves the HJ.</text>
</comment>
<dbReference type="EC" id="3.1.21.10" evidence="12 13"/>
<keyword evidence="11 12" id="KW-0234">DNA repair</keyword>
<keyword evidence="8 12" id="KW-0460">Magnesium</keyword>
<name>A0ABX7XNF7_9BACT</name>
<dbReference type="PANTHER" id="PTHR30194:SF3">
    <property type="entry name" value="CROSSOVER JUNCTION ENDODEOXYRIBONUCLEASE RUVC"/>
    <property type="match status" value="1"/>
</dbReference>
<keyword evidence="10 12" id="KW-0233">DNA recombination</keyword>
<gene>
    <name evidence="12 14" type="primary">ruvC</name>
    <name evidence="14" type="ORF">J5A58_05380</name>
</gene>
<sequence length="191" mass="21196">MKTKSSQPEKILLGIDPGTNVMGYGVLRVCGNKAELVVMGVIDMRKECDVYLRLGRIFERVTGIIDEYLPDEVAIEAPFFGKNVQSMLKLGRAQGVAIAAAINHDVPIQEYAPLKIKMAITGNGSASKEQVAGMLQKLLHLRDDQMPHFMDATDAVAAAYCHFLQMDRPATDAKHYGSWKDFARKNTDRVR</sequence>
<dbReference type="Pfam" id="PF02075">
    <property type="entry name" value="RuvC"/>
    <property type="match status" value="1"/>
</dbReference>
<feature type="binding site" evidence="12">
    <location>
        <position position="16"/>
    </location>
    <ligand>
        <name>Mg(2+)</name>
        <dbReference type="ChEBI" id="CHEBI:18420"/>
        <label>1</label>
    </ligand>
</feature>
<evidence type="ECO:0000256" key="3">
    <source>
        <dbReference type="ARBA" id="ARBA00022722"/>
    </source>
</evidence>
<comment type="subcellular location">
    <subcellularLocation>
        <location evidence="12">Cytoplasm</location>
    </subcellularLocation>
</comment>
<keyword evidence="15" id="KW-1185">Reference proteome</keyword>